<organism evidence="1 2">
    <name type="scientific">Leucogyrophana mollusca</name>
    <dbReference type="NCBI Taxonomy" id="85980"/>
    <lineage>
        <taxon>Eukaryota</taxon>
        <taxon>Fungi</taxon>
        <taxon>Dikarya</taxon>
        <taxon>Basidiomycota</taxon>
        <taxon>Agaricomycotina</taxon>
        <taxon>Agaricomycetes</taxon>
        <taxon>Agaricomycetidae</taxon>
        <taxon>Boletales</taxon>
        <taxon>Boletales incertae sedis</taxon>
        <taxon>Leucogyrophana</taxon>
    </lineage>
</organism>
<sequence length="805" mass="90899">MLLCRRLLLQVHLPNRAPTQFFTRRFLFNGLANSLQPGDARADLSRPLSEEIAERQHTVPPHEDIMGQLLERVARVSMHSAANKSKKVRQAEKEKGVQHDTFDAYIALRNRDRSLLAALSPTVLVGLAETAVQYGSSAVMDCLATDVLEAFIADKDMQSKIALILLSITSRGPHPLHKSHIYPLLNLLVESHLLSSLTPNTVTRMMKSIADSPSPDVEDEKILDILLPVFQAFLQNISLPRGSQSISYRPPEDIFVAFGLVDKLLLCGRDEQALDLFRVLVETNHIPAEALHEMNPPTSTSQGFASIIRFTLVRSCLHWSWHNRALDIVTSLTRGQPSLSEETLVLSTDALYAVLEEPTPLQLKHCCWLMCHLDQAIDEFSIPDRMIRLLYDRAYQMKRGGPAEALFKHTQSSKVLERVHYPLPRGAPLTWMLEYLTTKSRSMHLARMLATQVVELSEPIPLQDRGRFIALTATHGFAIQARALWERYSVGRDRNFVVGNAKTMVRVVSLFSSLVSRTSAKVAILAPHKNNGLEGVQHLDHEREVERMSDLSDFANRVVDDFRKLNEPLTEAHHFQLTTLARGYFMLGRVVDGFNMFSIILQRREIPDMHDINVALSAMAEYSPRNAAEKVERMIERGLPADAVTFGTILHHAVVHGDMDLVSSLLSRARDLDRGELTEKSLAAVIRATVRIEGETRSTLKTNLQRAWNIIRSSKKPNVICTPNMGKYCIFAALHIEEPALAFKFWDFLVKGKAEWKDREQVFQRRLIADLIRKHCQEGSLDRDDGLMMLRRLKEGGDTEMPTAT</sequence>
<name>A0ACB8B6I0_9AGAM</name>
<protein>
    <submittedName>
        <fullName evidence="1">Uncharacterized protein</fullName>
    </submittedName>
</protein>
<reference evidence="1" key="1">
    <citation type="journal article" date="2021" name="New Phytol.">
        <title>Evolutionary innovations through gain and loss of genes in the ectomycorrhizal Boletales.</title>
        <authorList>
            <person name="Wu G."/>
            <person name="Miyauchi S."/>
            <person name="Morin E."/>
            <person name="Kuo A."/>
            <person name="Drula E."/>
            <person name="Varga T."/>
            <person name="Kohler A."/>
            <person name="Feng B."/>
            <person name="Cao Y."/>
            <person name="Lipzen A."/>
            <person name="Daum C."/>
            <person name="Hundley H."/>
            <person name="Pangilinan J."/>
            <person name="Johnson J."/>
            <person name="Barry K."/>
            <person name="LaButti K."/>
            <person name="Ng V."/>
            <person name="Ahrendt S."/>
            <person name="Min B."/>
            <person name="Choi I.G."/>
            <person name="Park H."/>
            <person name="Plett J.M."/>
            <person name="Magnuson J."/>
            <person name="Spatafora J.W."/>
            <person name="Nagy L.G."/>
            <person name="Henrissat B."/>
            <person name="Grigoriev I.V."/>
            <person name="Yang Z.L."/>
            <person name="Xu J."/>
            <person name="Martin F.M."/>
        </authorList>
    </citation>
    <scope>NUCLEOTIDE SEQUENCE</scope>
    <source>
        <strain evidence="1">KUC20120723A-06</strain>
    </source>
</reference>
<comment type="caution">
    <text evidence="1">The sequence shown here is derived from an EMBL/GenBank/DDBJ whole genome shotgun (WGS) entry which is preliminary data.</text>
</comment>
<keyword evidence="2" id="KW-1185">Reference proteome</keyword>
<evidence type="ECO:0000313" key="2">
    <source>
        <dbReference type="Proteomes" id="UP000790709"/>
    </source>
</evidence>
<gene>
    <name evidence="1" type="ORF">BV22DRAFT_1198875</name>
</gene>
<proteinExistence type="predicted"/>
<dbReference type="EMBL" id="MU266577">
    <property type="protein sequence ID" value="KAH7920473.1"/>
    <property type="molecule type" value="Genomic_DNA"/>
</dbReference>
<evidence type="ECO:0000313" key="1">
    <source>
        <dbReference type="EMBL" id="KAH7920473.1"/>
    </source>
</evidence>
<accession>A0ACB8B6I0</accession>
<dbReference type="Proteomes" id="UP000790709">
    <property type="component" value="Unassembled WGS sequence"/>
</dbReference>